<keyword evidence="2" id="KW-1185">Reference proteome</keyword>
<evidence type="ECO:0000313" key="1">
    <source>
        <dbReference type="EMBL" id="KAG5446187.1"/>
    </source>
</evidence>
<dbReference type="InParanoid" id="A0A419QE54"/>
<accession>A0A419QE54</accession>
<dbReference type="AlphaFoldDB" id="A0A419QE54"/>
<sequence>MRAKLESSASLWCGLTGIITPEQKDDRSNESGVNMNKIPIPQNAKCNMLWVLKLRRQNKGYSRILVPYICAGCFQLGARWYKWLESEFVDRNFRGSNPTYASRLSLTRLGQPGSIPALELPSDGMVASTGAVLQLNSFYWHQHDEIPTKSAPRAKSPRIITLKTTEFCRTDKALDCQLAFHMCMLGCTHWHVHTKEIVRSSRFP</sequence>
<dbReference type="EMBL" id="NIRI02000056">
    <property type="protein sequence ID" value="KAG5446187.1"/>
    <property type="molecule type" value="Genomic_DNA"/>
</dbReference>
<comment type="caution">
    <text evidence="1">The sequence shown here is derived from an EMBL/GenBank/DDBJ whole genome shotgun (WGS) entry which is preliminary data.</text>
</comment>
<dbReference type="Proteomes" id="UP000286415">
    <property type="component" value="Unassembled WGS sequence"/>
</dbReference>
<proteinExistence type="predicted"/>
<protein>
    <submittedName>
        <fullName evidence="1">Uncharacterized protein</fullName>
    </submittedName>
</protein>
<organism evidence="1 2">
    <name type="scientific">Clonorchis sinensis</name>
    <name type="common">Chinese liver fluke</name>
    <dbReference type="NCBI Taxonomy" id="79923"/>
    <lineage>
        <taxon>Eukaryota</taxon>
        <taxon>Metazoa</taxon>
        <taxon>Spiralia</taxon>
        <taxon>Lophotrochozoa</taxon>
        <taxon>Platyhelminthes</taxon>
        <taxon>Trematoda</taxon>
        <taxon>Digenea</taxon>
        <taxon>Opisthorchiida</taxon>
        <taxon>Opisthorchiata</taxon>
        <taxon>Opisthorchiidae</taxon>
        <taxon>Clonorchis</taxon>
    </lineage>
</organism>
<name>A0A419QE54_CLOSI</name>
<reference evidence="1 2" key="2">
    <citation type="journal article" date="2021" name="Genomics">
        <title>High-quality reference genome for Clonorchis sinensis.</title>
        <authorList>
            <person name="Young N.D."/>
            <person name="Stroehlein A.J."/>
            <person name="Kinkar L."/>
            <person name="Wang T."/>
            <person name="Sohn W.M."/>
            <person name="Chang B.C.H."/>
            <person name="Kaur P."/>
            <person name="Weisz D."/>
            <person name="Dudchenko O."/>
            <person name="Aiden E.L."/>
            <person name="Korhonen P.K."/>
            <person name="Gasser R.B."/>
        </authorList>
    </citation>
    <scope>NUCLEOTIDE SEQUENCE [LARGE SCALE GENOMIC DNA]</scope>
    <source>
        <strain evidence="1">Cs-k2</strain>
    </source>
</reference>
<reference evidence="1 2" key="1">
    <citation type="journal article" date="2018" name="Biotechnol. Adv.">
        <title>Improved genomic resources and new bioinformatic workflow for the carcinogenic parasite Clonorchis sinensis: Biotechnological implications.</title>
        <authorList>
            <person name="Wang D."/>
            <person name="Korhonen P.K."/>
            <person name="Gasser R.B."/>
            <person name="Young N.D."/>
        </authorList>
    </citation>
    <scope>NUCLEOTIDE SEQUENCE [LARGE SCALE GENOMIC DNA]</scope>
    <source>
        <strain evidence="1">Cs-k2</strain>
    </source>
</reference>
<gene>
    <name evidence="1" type="ORF">CSKR_106078</name>
</gene>
<evidence type="ECO:0000313" key="2">
    <source>
        <dbReference type="Proteomes" id="UP000286415"/>
    </source>
</evidence>
<dbReference type="OrthoDB" id="10051416at2759"/>